<reference evidence="6" key="1">
    <citation type="submission" date="2021-03" db="EMBL/GenBank/DDBJ databases">
        <title>Revisited historic fungal species revealed as producer of novel bioactive compounds through whole genome sequencing and comparative genomics.</title>
        <authorList>
            <person name="Vignolle G.A."/>
            <person name="Hochenegger N."/>
            <person name="Mach R.L."/>
            <person name="Mach-Aigner A.R."/>
            <person name="Javad Rahimi M."/>
            <person name="Salim K.A."/>
            <person name="Chan C.M."/>
            <person name="Lim L.B.L."/>
            <person name="Cai F."/>
            <person name="Druzhinina I.S."/>
            <person name="U'Ren J.M."/>
            <person name="Derntl C."/>
        </authorList>
    </citation>
    <scope>NUCLEOTIDE SEQUENCE</scope>
    <source>
        <strain evidence="6">TUCIM 5799</strain>
    </source>
</reference>
<dbReference type="InterPro" id="IPR050654">
    <property type="entry name" value="AChE-related_enzymes"/>
</dbReference>
<evidence type="ECO:0000256" key="2">
    <source>
        <dbReference type="ARBA" id="ARBA00022801"/>
    </source>
</evidence>
<sequence length="349" mass="38480">MSDYQAVINEYNEQASSYTDYTSLPCGVLETQLMTNALGNCEGLKVLDLGGGSGLRARQVIELGASSVDVVDLSPEMMRVGKDIEESLGRNKIKWVEADLSQSIQHLQLGEYDLVMANWLFDHATSEKVLEKMWENVVTHIKPGGRFVGVRSGDPRSLVFSTGKYGISYKDLEDIPGGIKLRYVMHVEPPIEFEGTPMEIMYSGSTKMHEKFGLEDVRTERYEDTEIIKNGDPDYWKMFLDNPGMAVNNLGILYQRMGLEWARDNIAAFGGDPNRMVLWGQSSGAALTDAQNLAFPDDPIVQGLIQQSGSVLVPVGEELVTEDPTHSNFTLVARGAGVPHTRAPSSLNA</sequence>
<evidence type="ECO:0000256" key="3">
    <source>
        <dbReference type="RuleBase" id="RU361235"/>
    </source>
</evidence>
<proteinExistence type="inferred from homology"/>
<evidence type="ECO:0000259" key="5">
    <source>
        <dbReference type="Pfam" id="PF13649"/>
    </source>
</evidence>
<name>A0A9P9WSQ5_9PEZI</name>
<dbReference type="InterPro" id="IPR002018">
    <property type="entry name" value="CarbesteraseB"/>
</dbReference>
<dbReference type="Pfam" id="PF13649">
    <property type="entry name" value="Methyltransf_25"/>
    <property type="match status" value="1"/>
</dbReference>
<dbReference type="Proteomes" id="UP000829685">
    <property type="component" value="Unassembled WGS sequence"/>
</dbReference>
<dbReference type="CDD" id="cd02440">
    <property type="entry name" value="AdoMet_MTases"/>
    <property type="match status" value="1"/>
</dbReference>
<dbReference type="Pfam" id="PF00135">
    <property type="entry name" value="COesterase"/>
    <property type="match status" value="1"/>
</dbReference>
<evidence type="ECO:0000256" key="1">
    <source>
        <dbReference type="ARBA" id="ARBA00005964"/>
    </source>
</evidence>
<organism evidence="6 7">
    <name type="scientific">Neoarthrinium moseri</name>
    <dbReference type="NCBI Taxonomy" id="1658444"/>
    <lineage>
        <taxon>Eukaryota</taxon>
        <taxon>Fungi</taxon>
        <taxon>Dikarya</taxon>
        <taxon>Ascomycota</taxon>
        <taxon>Pezizomycotina</taxon>
        <taxon>Sordariomycetes</taxon>
        <taxon>Xylariomycetidae</taxon>
        <taxon>Amphisphaeriales</taxon>
        <taxon>Apiosporaceae</taxon>
        <taxon>Neoarthrinium</taxon>
    </lineage>
</organism>
<dbReference type="InterPro" id="IPR029058">
    <property type="entry name" value="AB_hydrolase_fold"/>
</dbReference>
<dbReference type="PANTHER" id="PTHR43918">
    <property type="entry name" value="ACETYLCHOLINESTERASE"/>
    <property type="match status" value="1"/>
</dbReference>
<evidence type="ECO:0000313" key="6">
    <source>
        <dbReference type="EMBL" id="KAI1877559.1"/>
    </source>
</evidence>
<accession>A0A9P9WSQ5</accession>
<dbReference type="Gene3D" id="3.40.50.150">
    <property type="entry name" value="Vaccinia Virus protein VP39"/>
    <property type="match status" value="1"/>
</dbReference>
<gene>
    <name evidence="6" type="ORF">JX265_003567</name>
</gene>
<dbReference type="InterPro" id="IPR019826">
    <property type="entry name" value="Carboxylesterase_B_AS"/>
</dbReference>
<dbReference type="SUPFAM" id="SSF53474">
    <property type="entry name" value="alpha/beta-Hydrolases"/>
    <property type="match status" value="1"/>
</dbReference>
<dbReference type="InterPro" id="IPR029063">
    <property type="entry name" value="SAM-dependent_MTases_sf"/>
</dbReference>
<dbReference type="GO" id="GO:0052689">
    <property type="term" value="F:carboxylic ester hydrolase activity"/>
    <property type="evidence" value="ECO:0007669"/>
    <property type="project" value="TreeGrafter"/>
</dbReference>
<feature type="domain" description="Carboxylesterase type B" evidence="4">
    <location>
        <begin position="247"/>
        <end position="316"/>
    </location>
</feature>
<evidence type="ECO:0000313" key="7">
    <source>
        <dbReference type="Proteomes" id="UP000829685"/>
    </source>
</evidence>
<dbReference type="SUPFAM" id="SSF53335">
    <property type="entry name" value="S-adenosyl-L-methionine-dependent methyltransferases"/>
    <property type="match status" value="1"/>
</dbReference>
<dbReference type="Gene3D" id="3.40.50.1820">
    <property type="entry name" value="alpha/beta hydrolase"/>
    <property type="match status" value="1"/>
</dbReference>
<dbReference type="PROSITE" id="PS00122">
    <property type="entry name" value="CARBOXYLESTERASE_B_1"/>
    <property type="match status" value="1"/>
</dbReference>
<dbReference type="AlphaFoldDB" id="A0A9P9WSQ5"/>
<dbReference type="InterPro" id="IPR041698">
    <property type="entry name" value="Methyltransf_25"/>
</dbReference>
<dbReference type="EMBL" id="JAFIMR010000006">
    <property type="protein sequence ID" value="KAI1877559.1"/>
    <property type="molecule type" value="Genomic_DNA"/>
</dbReference>
<keyword evidence="7" id="KW-1185">Reference proteome</keyword>
<comment type="similarity">
    <text evidence="1 3">Belongs to the type-B carboxylesterase/lipase family.</text>
</comment>
<dbReference type="EC" id="3.1.1.-" evidence="3"/>
<dbReference type="PANTHER" id="PTHR43918:SF4">
    <property type="entry name" value="CARBOXYLIC ESTER HYDROLASE"/>
    <property type="match status" value="1"/>
</dbReference>
<evidence type="ECO:0000259" key="4">
    <source>
        <dbReference type="Pfam" id="PF00135"/>
    </source>
</evidence>
<feature type="domain" description="Methyltransferase" evidence="5">
    <location>
        <begin position="46"/>
        <end position="145"/>
    </location>
</feature>
<keyword evidence="2 3" id="KW-0378">Hydrolase</keyword>
<comment type="caution">
    <text evidence="6">The sequence shown here is derived from an EMBL/GenBank/DDBJ whole genome shotgun (WGS) entry which is preliminary data.</text>
</comment>
<protein>
    <recommendedName>
        <fullName evidence="3">Carboxylic ester hydrolase</fullName>
        <ecNumber evidence="3">3.1.1.-</ecNumber>
    </recommendedName>
</protein>